<dbReference type="GO" id="GO:0051500">
    <property type="term" value="F:D-tyrosyl-tRNA(Tyr) deacylase activity"/>
    <property type="evidence" value="ECO:0007669"/>
    <property type="project" value="TreeGrafter"/>
</dbReference>
<comment type="subunit">
    <text evidence="2">Homodimer.</text>
</comment>
<dbReference type="Gene3D" id="3.50.80.10">
    <property type="entry name" value="D-tyrosyl-tRNA(Tyr) deacylase"/>
    <property type="match status" value="1"/>
</dbReference>
<comment type="function">
    <text evidence="2">An aminoacyl-tRNA editing enzyme that deacylates mischarged D-aminoacyl-tRNAs. Also deacylates mischarged glycyl-tRNA(Ala), protecting cells against glycine mischarging by AlaRS. Acts via tRNA-based rather than protein-based catalysis; rejects L-amino acids rather than detecting D-amino acids in the active site. By recycling D-aminoacyl-tRNA to D-amino acids and free tRNA molecules, this enzyme counteracts the toxicity associated with the formation of D-aminoacyl-tRNA entities in vivo and helps enforce protein L-homochirality.</text>
</comment>
<dbReference type="FunFam" id="3.50.80.10:FF:000001">
    <property type="entry name" value="D-aminoacyl-tRNA deacylase"/>
    <property type="match status" value="1"/>
</dbReference>
<proteinExistence type="inferred from homology"/>
<dbReference type="EC" id="3.1.1.96" evidence="2"/>
<dbReference type="HAMAP" id="MF_00518">
    <property type="entry name" value="Deacylase_Dtd"/>
    <property type="match status" value="1"/>
</dbReference>
<dbReference type="AlphaFoldDB" id="M2B037"/>
<dbReference type="InterPro" id="IPR023509">
    <property type="entry name" value="DTD-like_sf"/>
</dbReference>
<dbReference type="GO" id="GO:0043908">
    <property type="term" value="F:Ser(Gly)-tRNA(Ala) hydrolase activity"/>
    <property type="evidence" value="ECO:0007669"/>
    <property type="project" value="UniProtKB-UniRule"/>
</dbReference>
<dbReference type="GO" id="GO:0019478">
    <property type="term" value="P:D-amino acid catabolic process"/>
    <property type="evidence" value="ECO:0007669"/>
    <property type="project" value="UniProtKB-UniRule"/>
</dbReference>
<reference evidence="3" key="2">
    <citation type="journal article" date="2013" name="Mar. Genomics">
        <title>Expression of sulfatases in Rhodopirellula baltica and the diversity of sulfatases in the genus Rhodopirellula.</title>
        <authorList>
            <person name="Wegner C.E."/>
            <person name="Richter-Heitmann T."/>
            <person name="Klindworth A."/>
            <person name="Klockow C."/>
            <person name="Richter M."/>
            <person name="Achstetter T."/>
            <person name="Glockner F.O."/>
            <person name="Harder J."/>
        </authorList>
    </citation>
    <scope>NUCLEOTIDE SEQUENCE [LARGE SCALE GENOMIC DNA]</scope>
    <source>
        <strain evidence="3">6C</strain>
    </source>
</reference>
<keyword evidence="2" id="KW-0694">RNA-binding</keyword>
<keyword evidence="2" id="KW-0820">tRNA-binding</keyword>
<comment type="caution">
    <text evidence="3">The sequence shown here is derived from an EMBL/GenBank/DDBJ whole genome shotgun (WGS) entry which is preliminary data.</text>
</comment>
<dbReference type="PANTHER" id="PTHR10472:SF5">
    <property type="entry name" value="D-AMINOACYL-TRNA DEACYLASE 1"/>
    <property type="match status" value="1"/>
</dbReference>
<dbReference type="Pfam" id="PF02580">
    <property type="entry name" value="Tyr_Deacylase"/>
    <property type="match status" value="1"/>
</dbReference>
<comment type="similarity">
    <text evidence="1 2">Belongs to the DTD family.</text>
</comment>
<evidence type="ECO:0000313" key="3">
    <source>
        <dbReference type="EMBL" id="EMB15579.1"/>
    </source>
</evidence>
<dbReference type="PANTHER" id="PTHR10472">
    <property type="entry name" value="D-TYROSYL-TRNA TYR DEACYLASE"/>
    <property type="match status" value="1"/>
</dbReference>
<dbReference type="GO" id="GO:0106026">
    <property type="term" value="F:Gly-tRNA(Ala) deacylase activity"/>
    <property type="evidence" value="ECO:0007669"/>
    <property type="project" value="UniProtKB-UniRule"/>
</dbReference>
<organism evidence="3 4">
    <name type="scientific">Rhodopirellula europaea 6C</name>
    <dbReference type="NCBI Taxonomy" id="1263867"/>
    <lineage>
        <taxon>Bacteria</taxon>
        <taxon>Pseudomonadati</taxon>
        <taxon>Planctomycetota</taxon>
        <taxon>Planctomycetia</taxon>
        <taxon>Pirellulales</taxon>
        <taxon>Pirellulaceae</taxon>
        <taxon>Rhodopirellula</taxon>
    </lineage>
</organism>
<dbReference type="InterPro" id="IPR003732">
    <property type="entry name" value="Daa-tRNA_deacyls_DTD"/>
</dbReference>
<gene>
    <name evidence="2" type="primary">dtd</name>
    <name evidence="3" type="ORF">RE6C_03668</name>
</gene>
<comment type="catalytic activity">
    <reaction evidence="2">
        <text>a D-aminoacyl-tRNA + H2O = a tRNA + a D-alpha-amino acid + H(+)</text>
        <dbReference type="Rhea" id="RHEA:13953"/>
        <dbReference type="Rhea" id="RHEA-COMP:10123"/>
        <dbReference type="Rhea" id="RHEA-COMP:10124"/>
        <dbReference type="ChEBI" id="CHEBI:15377"/>
        <dbReference type="ChEBI" id="CHEBI:15378"/>
        <dbReference type="ChEBI" id="CHEBI:59871"/>
        <dbReference type="ChEBI" id="CHEBI:78442"/>
        <dbReference type="ChEBI" id="CHEBI:79333"/>
        <dbReference type="EC" id="3.1.1.96"/>
    </reaction>
</comment>
<keyword evidence="4" id="KW-1185">Reference proteome</keyword>
<dbReference type="GO" id="GO:0000049">
    <property type="term" value="F:tRNA binding"/>
    <property type="evidence" value="ECO:0007669"/>
    <property type="project" value="UniProtKB-UniRule"/>
</dbReference>
<protein>
    <recommendedName>
        <fullName evidence="2">D-aminoacyl-tRNA deacylase</fullName>
        <shortName evidence="2">DTD</shortName>
        <ecNumber evidence="2">3.1.1.96</ecNumber>
    </recommendedName>
    <alternativeName>
        <fullName evidence="2">Gly-tRNA(Ala) deacylase</fullName>
        <ecNumber evidence="2">3.1.1.-</ecNumber>
    </alternativeName>
</protein>
<dbReference type="PATRIC" id="fig|1263867.3.peg.3925"/>
<dbReference type="CDD" id="cd00563">
    <property type="entry name" value="Dtyr_deacylase"/>
    <property type="match status" value="1"/>
</dbReference>
<dbReference type="SUPFAM" id="SSF69500">
    <property type="entry name" value="DTD-like"/>
    <property type="match status" value="1"/>
</dbReference>
<evidence type="ECO:0000256" key="2">
    <source>
        <dbReference type="HAMAP-Rule" id="MF_00518"/>
    </source>
</evidence>
<keyword evidence="2" id="KW-0963">Cytoplasm</keyword>
<dbReference type="EMBL" id="ANMO01000168">
    <property type="protein sequence ID" value="EMB15579.1"/>
    <property type="molecule type" value="Genomic_DNA"/>
</dbReference>
<evidence type="ECO:0000313" key="4">
    <source>
        <dbReference type="Proteomes" id="UP000011529"/>
    </source>
</evidence>
<reference evidence="3" key="1">
    <citation type="submission" date="2012-11" db="EMBL/GenBank/DDBJ databases">
        <title>Permanent draft genomes of Rhodopirellula europaea strain SH398 and 6C.</title>
        <authorList>
            <person name="Richter M."/>
            <person name="Richter-Heitmann T."/>
            <person name="Frank C."/>
            <person name="Harder J."/>
            <person name="Glockner F.O."/>
        </authorList>
    </citation>
    <scope>NUCLEOTIDE SEQUENCE</scope>
    <source>
        <strain evidence="3">6C</strain>
    </source>
</reference>
<keyword evidence="2 3" id="KW-0378">Hydrolase</keyword>
<evidence type="ECO:0000256" key="1">
    <source>
        <dbReference type="ARBA" id="ARBA00009673"/>
    </source>
</evidence>
<comment type="domain">
    <text evidence="2">A Gly-cisPro motif from one monomer fits into the active site of the other monomer to allow specific chiral rejection of L-amino acids.</text>
</comment>
<accession>M2B037</accession>
<dbReference type="Proteomes" id="UP000011529">
    <property type="component" value="Unassembled WGS sequence"/>
</dbReference>
<dbReference type="NCBIfam" id="TIGR00256">
    <property type="entry name" value="D-aminoacyl-tRNA deacylase"/>
    <property type="match status" value="1"/>
</dbReference>
<comment type="catalytic activity">
    <reaction evidence="2">
        <text>glycyl-tRNA(Ala) + H2O = tRNA(Ala) + glycine + H(+)</text>
        <dbReference type="Rhea" id="RHEA:53744"/>
        <dbReference type="Rhea" id="RHEA-COMP:9657"/>
        <dbReference type="Rhea" id="RHEA-COMP:13640"/>
        <dbReference type="ChEBI" id="CHEBI:15377"/>
        <dbReference type="ChEBI" id="CHEBI:15378"/>
        <dbReference type="ChEBI" id="CHEBI:57305"/>
        <dbReference type="ChEBI" id="CHEBI:78442"/>
        <dbReference type="ChEBI" id="CHEBI:78522"/>
    </reaction>
</comment>
<name>M2B037_9BACT</name>
<comment type="subcellular location">
    <subcellularLocation>
        <location evidence="2">Cytoplasm</location>
    </subcellularLocation>
</comment>
<sequence>MRPATNLAHLVTTWITNRPMKIVLQRSRQASVSVDGKIVGQIERGLVALIGIGHEDTEATASALADKTAGLRIFADENGKMNRNVIDAGGDVLAISQFTLLADCRKGRRPAFTDAAPPDRANELYEHYVSELRKTGLSVPCGIFAADMAVSLTNDGPVTIILEL</sequence>
<dbReference type="GO" id="GO:0005737">
    <property type="term" value="C:cytoplasm"/>
    <property type="evidence" value="ECO:0007669"/>
    <property type="project" value="UniProtKB-SubCell"/>
</dbReference>
<feature type="short sequence motif" description="Gly-cisPro motif, important for rejection of L-amino acids" evidence="2">
    <location>
        <begin position="156"/>
        <end position="157"/>
    </location>
</feature>
<dbReference type="EC" id="3.1.1.-" evidence="2"/>